<comment type="caution">
    <text evidence="2">The sequence shown here is derived from an EMBL/GenBank/DDBJ whole genome shotgun (WGS) entry which is preliminary data.</text>
</comment>
<feature type="compositionally biased region" description="Low complexity" evidence="1">
    <location>
        <begin position="35"/>
        <end position="44"/>
    </location>
</feature>
<evidence type="ECO:0000313" key="3">
    <source>
        <dbReference type="Proteomes" id="UP000499080"/>
    </source>
</evidence>
<gene>
    <name evidence="2" type="ORF">AVEN_25304_1</name>
</gene>
<dbReference type="EMBL" id="BGPR01269234">
    <property type="protein sequence ID" value="GBM93863.1"/>
    <property type="molecule type" value="Genomic_DNA"/>
</dbReference>
<accession>A0A4Y2JU19</accession>
<name>A0A4Y2JU19_ARAVE</name>
<protein>
    <submittedName>
        <fullName evidence="2">Uncharacterized protein</fullName>
    </submittedName>
</protein>
<proteinExistence type="predicted"/>
<dbReference type="Proteomes" id="UP000499080">
    <property type="component" value="Unassembled WGS sequence"/>
</dbReference>
<evidence type="ECO:0000313" key="2">
    <source>
        <dbReference type="EMBL" id="GBM93863.1"/>
    </source>
</evidence>
<reference evidence="2 3" key="1">
    <citation type="journal article" date="2019" name="Sci. Rep.">
        <title>Orb-weaving spider Araneus ventricosus genome elucidates the spidroin gene catalogue.</title>
        <authorList>
            <person name="Kono N."/>
            <person name="Nakamura H."/>
            <person name="Ohtoshi R."/>
            <person name="Moran D.A.P."/>
            <person name="Shinohara A."/>
            <person name="Yoshida Y."/>
            <person name="Fujiwara M."/>
            <person name="Mori M."/>
            <person name="Tomita M."/>
            <person name="Arakawa K."/>
        </authorList>
    </citation>
    <scope>NUCLEOTIDE SEQUENCE [LARGE SCALE GENOMIC DNA]</scope>
</reference>
<organism evidence="2 3">
    <name type="scientific">Araneus ventricosus</name>
    <name type="common">Orbweaver spider</name>
    <name type="synonym">Epeira ventricosa</name>
    <dbReference type="NCBI Taxonomy" id="182803"/>
    <lineage>
        <taxon>Eukaryota</taxon>
        <taxon>Metazoa</taxon>
        <taxon>Ecdysozoa</taxon>
        <taxon>Arthropoda</taxon>
        <taxon>Chelicerata</taxon>
        <taxon>Arachnida</taxon>
        <taxon>Araneae</taxon>
        <taxon>Araneomorphae</taxon>
        <taxon>Entelegynae</taxon>
        <taxon>Araneoidea</taxon>
        <taxon>Araneidae</taxon>
        <taxon>Araneus</taxon>
    </lineage>
</organism>
<dbReference type="AlphaFoldDB" id="A0A4Y2JU19"/>
<feature type="region of interest" description="Disordered" evidence="1">
    <location>
        <begin position="35"/>
        <end position="61"/>
    </location>
</feature>
<keyword evidence="3" id="KW-1185">Reference proteome</keyword>
<evidence type="ECO:0000256" key="1">
    <source>
        <dbReference type="SAM" id="MobiDB-lite"/>
    </source>
</evidence>
<sequence length="130" mass="14377">MSYASVLKQPLVTSETQTIGTLICARCSATGPDTQSNLTTLSTDTDSDLIASPMKGKHPKRKLNKALTLKCAEQGTTRKDLQSNLTFKKSRALEKSKVNSSRKDLSLLFCNHCQNSQLLKIRTFIEDDDL</sequence>